<name>A0A4Q7YTZ7_9BACT</name>
<gene>
    <name evidence="7" type="ORF">BDD14_2532</name>
</gene>
<dbReference type="PROSITE" id="PS51123">
    <property type="entry name" value="OMPA_2"/>
    <property type="match status" value="1"/>
</dbReference>
<proteinExistence type="predicted"/>
<evidence type="ECO:0000256" key="4">
    <source>
        <dbReference type="SAM" id="MobiDB-lite"/>
    </source>
</evidence>
<feature type="transmembrane region" description="Helical" evidence="5">
    <location>
        <begin position="197"/>
        <end position="216"/>
    </location>
</feature>
<dbReference type="PANTHER" id="PTHR30329:SF20">
    <property type="entry name" value="EXPORTED PROTEIN"/>
    <property type="match status" value="1"/>
</dbReference>
<dbReference type="Pfam" id="PF00691">
    <property type="entry name" value="OmpA"/>
    <property type="match status" value="1"/>
</dbReference>
<feature type="region of interest" description="Disordered" evidence="4">
    <location>
        <begin position="351"/>
        <end position="392"/>
    </location>
</feature>
<comment type="caution">
    <text evidence="7">The sequence shown here is derived from an EMBL/GenBank/DDBJ whole genome shotgun (WGS) entry which is preliminary data.</text>
</comment>
<dbReference type="EMBL" id="SHKW01000001">
    <property type="protein sequence ID" value="RZU41040.1"/>
    <property type="molecule type" value="Genomic_DNA"/>
</dbReference>
<evidence type="ECO:0000256" key="1">
    <source>
        <dbReference type="ARBA" id="ARBA00004442"/>
    </source>
</evidence>
<evidence type="ECO:0000259" key="6">
    <source>
        <dbReference type="PROSITE" id="PS51123"/>
    </source>
</evidence>
<feature type="domain" description="OmpA-like" evidence="6">
    <location>
        <begin position="276"/>
        <end position="392"/>
    </location>
</feature>
<reference evidence="7 8" key="1">
    <citation type="submission" date="2019-02" db="EMBL/GenBank/DDBJ databases">
        <title>Genomic Encyclopedia of Archaeal and Bacterial Type Strains, Phase II (KMG-II): from individual species to whole genera.</title>
        <authorList>
            <person name="Goeker M."/>
        </authorList>
    </citation>
    <scope>NUCLEOTIDE SEQUENCE [LARGE SCALE GENOMIC DNA]</scope>
    <source>
        <strain evidence="7 8">DSM 18101</strain>
    </source>
</reference>
<keyword evidence="8" id="KW-1185">Reference proteome</keyword>
<dbReference type="InterPro" id="IPR009282">
    <property type="entry name" value="DUF937"/>
</dbReference>
<dbReference type="InterPro" id="IPR036737">
    <property type="entry name" value="OmpA-like_sf"/>
</dbReference>
<evidence type="ECO:0000313" key="8">
    <source>
        <dbReference type="Proteomes" id="UP000292958"/>
    </source>
</evidence>
<dbReference type="PRINTS" id="PR01021">
    <property type="entry name" value="OMPADOMAIN"/>
</dbReference>
<dbReference type="AlphaFoldDB" id="A0A4Q7YTZ7"/>
<feature type="compositionally biased region" description="Basic residues" evidence="4">
    <location>
        <begin position="381"/>
        <end position="392"/>
    </location>
</feature>
<dbReference type="PANTHER" id="PTHR30329">
    <property type="entry name" value="STATOR ELEMENT OF FLAGELLAR MOTOR COMPLEX"/>
    <property type="match status" value="1"/>
</dbReference>
<keyword evidence="2 3" id="KW-0472">Membrane</keyword>
<dbReference type="PROSITE" id="PS01068">
    <property type="entry name" value="OMPA_1"/>
    <property type="match status" value="1"/>
</dbReference>
<dbReference type="Pfam" id="PF06078">
    <property type="entry name" value="DUF937"/>
    <property type="match status" value="1"/>
</dbReference>
<dbReference type="InterPro" id="IPR006664">
    <property type="entry name" value="OMP_bac"/>
</dbReference>
<evidence type="ECO:0000256" key="5">
    <source>
        <dbReference type="SAM" id="Phobius"/>
    </source>
</evidence>
<accession>A0A4Q7YTZ7</accession>
<dbReference type="InterPro" id="IPR050330">
    <property type="entry name" value="Bact_OuterMem_StrucFunc"/>
</dbReference>
<organism evidence="7 8">
    <name type="scientific">Edaphobacter modestus</name>
    <dbReference type="NCBI Taxonomy" id="388466"/>
    <lineage>
        <taxon>Bacteria</taxon>
        <taxon>Pseudomonadati</taxon>
        <taxon>Acidobacteriota</taxon>
        <taxon>Terriglobia</taxon>
        <taxon>Terriglobales</taxon>
        <taxon>Acidobacteriaceae</taxon>
        <taxon>Edaphobacter</taxon>
    </lineage>
</organism>
<sequence length="392" mass="40876">MASLIENVMGLLGPMAGPLSTQLGESTDTVQRGLQGGAAAMLSGLASRADEPGFLSQIFGLITNPANTGSSISALMANPSAALSGGSPLTEMSGKLISTIFGSRLTGITDALGQFSGVGASKAGTLLSMAAPLVLGGLGRFVRDNNVSASDLAASLKSEAPKLQGLMPAGLSGLFSGISPAPAAAVDRRTAATTNRWLWPVVILAAVLLAALWFFNRSRAPVSEGMQTASNAGSSAMATLGEFFKARLPDGVELNIPQFGIENRLLSFIQDSSKPVDDTTWFNFDRLRFDTGKATLEASSEEQLKNVAEILKAYPNVHVKIGGYTDNTGNEDANKALSEARAKSVMDSLAGKGIDPSRMEAEGYGDQHPVGDNTTEEGRAKNRRIALRVTQK</sequence>
<dbReference type="InterPro" id="IPR006665">
    <property type="entry name" value="OmpA-like"/>
</dbReference>
<keyword evidence="5" id="KW-0812">Transmembrane</keyword>
<evidence type="ECO:0000256" key="3">
    <source>
        <dbReference type="PROSITE-ProRule" id="PRU00473"/>
    </source>
</evidence>
<dbReference type="SUPFAM" id="SSF103088">
    <property type="entry name" value="OmpA-like"/>
    <property type="match status" value="1"/>
</dbReference>
<evidence type="ECO:0000256" key="2">
    <source>
        <dbReference type="ARBA" id="ARBA00023136"/>
    </source>
</evidence>
<evidence type="ECO:0000313" key="7">
    <source>
        <dbReference type="EMBL" id="RZU41040.1"/>
    </source>
</evidence>
<dbReference type="GO" id="GO:0009279">
    <property type="term" value="C:cell outer membrane"/>
    <property type="evidence" value="ECO:0007669"/>
    <property type="project" value="UniProtKB-SubCell"/>
</dbReference>
<dbReference type="Gene3D" id="3.30.1330.60">
    <property type="entry name" value="OmpA-like domain"/>
    <property type="match status" value="1"/>
</dbReference>
<comment type="subcellular location">
    <subcellularLocation>
        <location evidence="1">Cell outer membrane</location>
    </subcellularLocation>
</comment>
<keyword evidence="5" id="KW-1133">Transmembrane helix</keyword>
<dbReference type="RefSeq" id="WP_165420041.1">
    <property type="nucleotide sequence ID" value="NZ_SHKW01000001.1"/>
</dbReference>
<protein>
    <submittedName>
        <fullName evidence="7">Outer membrane protein OmpA-like peptidoglycan-associated protein</fullName>
    </submittedName>
</protein>
<dbReference type="Proteomes" id="UP000292958">
    <property type="component" value="Unassembled WGS sequence"/>
</dbReference>
<dbReference type="InterPro" id="IPR006690">
    <property type="entry name" value="OMPA-like_CS"/>
</dbReference>
<dbReference type="CDD" id="cd07185">
    <property type="entry name" value="OmpA_C-like"/>
    <property type="match status" value="1"/>
</dbReference>